<protein>
    <submittedName>
        <fullName evidence="1">Uncharacterized protein</fullName>
    </submittedName>
</protein>
<evidence type="ECO:0000313" key="2">
    <source>
        <dbReference type="Proteomes" id="UP000753961"/>
    </source>
</evidence>
<dbReference type="EMBL" id="JAHVHU010000031">
    <property type="protein sequence ID" value="MBY5960275.1"/>
    <property type="molecule type" value="Genomic_DNA"/>
</dbReference>
<comment type="caution">
    <text evidence="1">The sequence shown here is derived from an EMBL/GenBank/DDBJ whole genome shotgun (WGS) entry which is preliminary data.</text>
</comment>
<keyword evidence="2" id="KW-1185">Reference proteome</keyword>
<evidence type="ECO:0000313" key="1">
    <source>
        <dbReference type="EMBL" id="MBY5960275.1"/>
    </source>
</evidence>
<accession>A0A953HXF9</accession>
<dbReference type="Proteomes" id="UP000753961">
    <property type="component" value="Unassembled WGS sequence"/>
</dbReference>
<name>A0A953HXF9_9BACT</name>
<sequence length="110" mass="12472">MGPIYVENPGSSCDADATFISNRCKTADSFKGEYYIDLYKSTPGVWEDEFLPKEYIYMEVGQVEPRYKTYIEKNDASDEPFIEPSLDTGNAQGGYGFIVGWNTVSFTYQL</sequence>
<dbReference type="AlphaFoldDB" id="A0A953HXF9"/>
<organism evidence="1 2">
    <name type="scientific">Membranihabitans marinus</name>
    <dbReference type="NCBI Taxonomy" id="1227546"/>
    <lineage>
        <taxon>Bacteria</taxon>
        <taxon>Pseudomonadati</taxon>
        <taxon>Bacteroidota</taxon>
        <taxon>Saprospiria</taxon>
        <taxon>Saprospirales</taxon>
        <taxon>Saprospiraceae</taxon>
        <taxon>Membranihabitans</taxon>
    </lineage>
</organism>
<dbReference type="RefSeq" id="WP_222581824.1">
    <property type="nucleotide sequence ID" value="NZ_JAHVHU010000031.1"/>
</dbReference>
<gene>
    <name evidence="1" type="ORF">KUV50_19155</name>
</gene>
<reference evidence="1" key="1">
    <citation type="submission" date="2021-06" db="EMBL/GenBank/DDBJ databases">
        <title>44 bacteria genomes isolated from Dapeng, Shenzhen.</title>
        <authorList>
            <person name="Zheng W."/>
            <person name="Yu S."/>
            <person name="Huang Y."/>
        </authorList>
    </citation>
    <scope>NUCLEOTIDE SEQUENCE</scope>
    <source>
        <strain evidence="1">DP5N28-2</strain>
    </source>
</reference>
<proteinExistence type="predicted"/>